<dbReference type="Proteomes" id="UP000638981">
    <property type="component" value="Unassembled WGS sequence"/>
</dbReference>
<comment type="caution">
    <text evidence="1">The sequence shown here is derived from an EMBL/GenBank/DDBJ whole genome shotgun (WGS) entry which is preliminary data.</text>
</comment>
<proteinExistence type="predicted"/>
<gene>
    <name evidence="1" type="ORF">GCM10007315_32550</name>
</gene>
<sequence>MVRYLKDLLEEICCDVAADFSGWEYKKGAFRKPIPNGEMLIDGGFSFTKTDTPIRPGVQIEHKPSMKLFKKIVGYWHPSSFLTFDAVADFSGKFKKEWNNAAIVLDKSTLLSSAPNAERLSHKFIDVSDAQTVIRCMLEDGLDMLSNYFVTASEDELLLNLPPKYLPKFSHDSPPGLRGSLGIAACIAHIYAGDFEFLNWYASEDCKTVVPKRTAELEKIFSALPELEKEYKIR</sequence>
<evidence type="ECO:0000313" key="1">
    <source>
        <dbReference type="EMBL" id="GHC65433.1"/>
    </source>
</evidence>
<keyword evidence="2" id="KW-1185">Reference proteome</keyword>
<accession>A0A918WPF9</accession>
<dbReference type="RefSeq" id="WP_189413047.1">
    <property type="nucleotide sequence ID" value="NZ_BMYJ01000012.1"/>
</dbReference>
<protein>
    <submittedName>
        <fullName evidence="1">Uncharacterized protein</fullName>
    </submittedName>
</protein>
<name>A0A918WPF9_9RHOB</name>
<dbReference type="AlphaFoldDB" id="A0A918WPF9"/>
<organism evidence="1 2">
    <name type="scientific">Neogemmobacter tilapiae</name>
    <dbReference type="NCBI Taxonomy" id="875041"/>
    <lineage>
        <taxon>Bacteria</taxon>
        <taxon>Pseudomonadati</taxon>
        <taxon>Pseudomonadota</taxon>
        <taxon>Alphaproteobacteria</taxon>
        <taxon>Rhodobacterales</taxon>
        <taxon>Paracoccaceae</taxon>
        <taxon>Neogemmobacter</taxon>
    </lineage>
</organism>
<reference evidence="1" key="1">
    <citation type="journal article" date="2014" name="Int. J. Syst. Evol. Microbiol.">
        <title>Complete genome sequence of Corynebacterium casei LMG S-19264T (=DSM 44701T), isolated from a smear-ripened cheese.</title>
        <authorList>
            <consortium name="US DOE Joint Genome Institute (JGI-PGF)"/>
            <person name="Walter F."/>
            <person name="Albersmeier A."/>
            <person name="Kalinowski J."/>
            <person name="Ruckert C."/>
        </authorList>
    </citation>
    <scope>NUCLEOTIDE SEQUENCE</scope>
    <source>
        <strain evidence="1">KCTC 23310</strain>
    </source>
</reference>
<reference evidence="1" key="2">
    <citation type="submission" date="2020-09" db="EMBL/GenBank/DDBJ databases">
        <authorList>
            <person name="Sun Q."/>
            <person name="Kim S."/>
        </authorList>
    </citation>
    <scope>NUCLEOTIDE SEQUENCE</scope>
    <source>
        <strain evidence="1">KCTC 23310</strain>
    </source>
</reference>
<evidence type="ECO:0000313" key="2">
    <source>
        <dbReference type="Proteomes" id="UP000638981"/>
    </source>
</evidence>
<dbReference type="EMBL" id="BMYJ01000012">
    <property type="protein sequence ID" value="GHC65433.1"/>
    <property type="molecule type" value="Genomic_DNA"/>
</dbReference>